<dbReference type="EMBL" id="CYGX02000120">
    <property type="protein sequence ID" value="SIT49001.1"/>
    <property type="molecule type" value="Genomic_DNA"/>
</dbReference>
<evidence type="ECO:0000313" key="1">
    <source>
        <dbReference type="EMBL" id="SIT49001.1"/>
    </source>
</evidence>
<gene>
    <name evidence="1" type="ORF">BN2475_1200009</name>
</gene>
<keyword evidence="2" id="KW-1185">Reference proteome</keyword>
<dbReference type="AlphaFoldDB" id="A0A1N7SNK6"/>
<protein>
    <submittedName>
        <fullName evidence="1">Uncharacterized protein</fullName>
    </submittedName>
</protein>
<accession>A0A1N7SNK6</accession>
<name>A0A1N7SNK6_9BURK</name>
<proteinExistence type="predicted"/>
<sequence length="60" mass="6953">MSGVYVLKKRYKSDVKGLRCFRIETFLDGPQIRFEIINCVNRGISTRDANDPVDKFPICE</sequence>
<evidence type="ECO:0000313" key="2">
    <source>
        <dbReference type="Proteomes" id="UP000187012"/>
    </source>
</evidence>
<organism evidence="1 2">
    <name type="scientific">Paraburkholderia ribeironis</name>
    <dbReference type="NCBI Taxonomy" id="1247936"/>
    <lineage>
        <taxon>Bacteria</taxon>
        <taxon>Pseudomonadati</taxon>
        <taxon>Pseudomonadota</taxon>
        <taxon>Betaproteobacteria</taxon>
        <taxon>Burkholderiales</taxon>
        <taxon>Burkholderiaceae</taxon>
        <taxon>Paraburkholderia</taxon>
    </lineage>
</organism>
<dbReference type="Proteomes" id="UP000187012">
    <property type="component" value="Unassembled WGS sequence"/>
</dbReference>
<reference evidence="1 2" key="1">
    <citation type="submission" date="2016-12" db="EMBL/GenBank/DDBJ databases">
        <authorList>
            <person name="Song W.-J."/>
            <person name="Kurnit D.M."/>
        </authorList>
    </citation>
    <scope>NUCLEOTIDE SEQUENCE [LARGE SCALE GENOMIC DNA]</scope>
    <source>
        <strain evidence="1 2">STM7296</strain>
    </source>
</reference>